<name>A0ABM6A3V3_9LACO</name>
<sequence>MTTSLNKRIIAELVSFRKALIIQESSDSTKRAVELTENEIKALDNPKLNDRNISISAEQYMQRINFLIGFQGLNLEEAAKCHWNAFKLLVPQRRSYINEMSFH</sequence>
<protein>
    <submittedName>
        <fullName evidence="1">Uncharacterized protein</fullName>
    </submittedName>
</protein>
<evidence type="ECO:0000313" key="1">
    <source>
        <dbReference type="EMBL" id="AMV67008.1"/>
    </source>
</evidence>
<dbReference type="EMBL" id="CP012288">
    <property type="protein sequence ID" value="AMV67008.1"/>
    <property type="molecule type" value="Genomic_DNA"/>
</dbReference>
<organism evidence="1 2">
    <name type="scientific">Pediococcus damnosus</name>
    <dbReference type="NCBI Taxonomy" id="51663"/>
    <lineage>
        <taxon>Bacteria</taxon>
        <taxon>Bacillati</taxon>
        <taxon>Bacillota</taxon>
        <taxon>Bacilli</taxon>
        <taxon>Lactobacillales</taxon>
        <taxon>Lactobacillaceae</taxon>
        <taxon>Pediococcus</taxon>
    </lineage>
</organism>
<reference evidence="1 2" key="1">
    <citation type="journal article" date="2016" name="PLoS ONE">
        <title>The Identification of Novel Diagnostic Marker Genes for the Detection of Beer Spoiling Pediococcus damnosus Strains Using the BlAst Diagnostic Gene findEr.</title>
        <authorList>
            <person name="Behr J."/>
            <person name="Geissler A.J."/>
            <person name="Schmid J."/>
            <person name="Zehe A."/>
            <person name="Vogel R.F."/>
        </authorList>
    </citation>
    <scope>NUCLEOTIDE SEQUENCE [LARGE SCALE GENOMIC DNA]</scope>
    <source>
        <strain evidence="1 2">TMW 2.1535</strain>
    </source>
</reference>
<accession>A0ABM6A3V3</accession>
<keyword evidence="2" id="KW-1185">Reference proteome</keyword>
<gene>
    <name evidence="1" type="ORF">ADU72_1075</name>
</gene>
<dbReference type="RefSeq" id="WP_046871360.1">
    <property type="nucleotide sequence ID" value="NZ_BAAAXI010000186.1"/>
</dbReference>
<dbReference type="Proteomes" id="UP000076244">
    <property type="component" value="Chromosome"/>
</dbReference>
<dbReference type="GeneID" id="57276426"/>
<evidence type="ECO:0000313" key="2">
    <source>
        <dbReference type="Proteomes" id="UP000076244"/>
    </source>
</evidence>
<proteinExistence type="predicted"/>